<evidence type="ECO:0000313" key="2">
    <source>
        <dbReference type="Proteomes" id="UP001614338"/>
    </source>
</evidence>
<keyword evidence="2" id="KW-1185">Reference proteome</keyword>
<evidence type="ECO:0000313" key="1">
    <source>
        <dbReference type="EMBL" id="MFI8751773.1"/>
    </source>
</evidence>
<protein>
    <submittedName>
        <fullName evidence="1">Uncharacterized protein</fullName>
    </submittedName>
</protein>
<dbReference type="Proteomes" id="UP001614338">
    <property type="component" value="Unassembled WGS sequence"/>
</dbReference>
<proteinExistence type="predicted"/>
<organism evidence="1 2">
    <name type="scientific">Vreelandella lionensis</name>
    <dbReference type="NCBI Taxonomy" id="1144478"/>
    <lineage>
        <taxon>Bacteria</taxon>
        <taxon>Pseudomonadati</taxon>
        <taxon>Pseudomonadota</taxon>
        <taxon>Gammaproteobacteria</taxon>
        <taxon>Oceanospirillales</taxon>
        <taxon>Halomonadaceae</taxon>
        <taxon>Vreelandella</taxon>
    </lineage>
</organism>
<dbReference type="EMBL" id="JBITWC010000038">
    <property type="protein sequence ID" value="MFI8751773.1"/>
    <property type="molecule type" value="Genomic_DNA"/>
</dbReference>
<sequence length="223" mass="24159">MSCYTLNPAFRSSLSAERLVTLSLNGVKQSPDDSAFATLFDVQHYNGSMAFVCVPGHVYQANSDRLEQSPDFIAKDGKCSFDFDSHDAALEFLQHLYGIDTPEDPSTTDRAPAPADASPCPSAIVVPAHLFTPTRLTRRPLSTTALSPNGVMHMSKKQRAIRVFIHPETHSRHLIQAGTHGLTSSELSERLIEYGLSQLESGNTAPLEALSRAASPAPHSTEA</sequence>
<gene>
    <name evidence="1" type="ORF">ACIGG6_17455</name>
</gene>
<reference evidence="1 2" key="1">
    <citation type="submission" date="2024-10" db="EMBL/GenBank/DDBJ databases">
        <title>The Natural Products Discovery Center: Release of the First 8490 Sequenced Strains for Exploring Actinobacteria Biosynthetic Diversity.</title>
        <authorList>
            <person name="Kalkreuter E."/>
            <person name="Kautsar S.A."/>
            <person name="Yang D."/>
            <person name="Bader C.D."/>
            <person name="Teijaro C.N."/>
            <person name="Fluegel L."/>
            <person name="Davis C.M."/>
            <person name="Simpson J.R."/>
            <person name="Lauterbach L."/>
            <person name="Steele A.D."/>
            <person name="Gui C."/>
            <person name="Meng S."/>
            <person name="Li G."/>
            <person name="Viehrig K."/>
            <person name="Ye F."/>
            <person name="Su P."/>
            <person name="Kiefer A.F."/>
            <person name="Nichols A."/>
            <person name="Cepeda A.J."/>
            <person name="Yan W."/>
            <person name="Fan B."/>
            <person name="Jiang Y."/>
            <person name="Adhikari A."/>
            <person name="Zheng C.-J."/>
            <person name="Schuster L."/>
            <person name="Cowan T.M."/>
            <person name="Smanski M.J."/>
            <person name="Chevrette M.G."/>
            <person name="De Carvalho L.P.S."/>
            <person name="Shen B."/>
        </authorList>
    </citation>
    <scope>NUCLEOTIDE SEQUENCE [LARGE SCALE GENOMIC DNA]</scope>
    <source>
        <strain evidence="1 2">NPDC077409</strain>
    </source>
</reference>
<comment type="caution">
    <text evidence="1">The sequence shown here is derived from an EMBL/GenBank/DDBJ whole genome shotgun (WGS) entry which is preliminary data.</text>
</comment>
<dbReference type="RefSeq" id="WP_399846302.1">
    <property type="nucleotide sequence ID" value="NZ_JBITWC010000038.1"/>
</dbReference>
<name>A0ABW8BX23_9GAMM</name>
<accession>A0ABW8BX23</accession>